<proteinExistence type="predicted"/>
<dbReference type="PRINTS" id="PR00598">
    <property type="entry name" value="HTHMARR"/>
</dbReference>
<gene>
    <name evidence="2" type="ORF">L1785_10365</name>
</gene>
<sequence>MSHDVTRETTTDGTSALPELVELAGLVHGAFARIAGRQELTPVQGRMLCVLEAGPRRMADLGQCLGTEKAALTGLVDRAERRGLVSRTPVPGDRRSVLVTLTDAGARSAYAFHADVRDEFDRILEPLPAADRDAFRSMMATIIASCRTGPREAAED</sequence>
<dbReference type="Proteomes" id="UP001165405">
    <property type="component" value="Unassembled WGS sequence"/>
</dbReference>
<evidence type="ECO:0000313" key="3">
    <source>
        <dbReference type="Proteomes" id="UP001165405"/>
    </source>
</evidence>
<name>A0AA41QDC8_9MICO</name>
<dbReference type="Gene3D" id="1.10.10.10">
    <property type="entry name" value="Winged helix-like DNA-binding domain superfamily/Winged helix DNA-binding domain"/>
    <property type="match status" value="1"/>
</dbReference>
<evidence type="ECO:0000313" key="2">
    <source>
        <dbReference type="EMBL" id="MCF4121384.1"/>
    </source>
</evidence>
<dbReference type="PANTHER" id="PTHR33164:SF43">
    <property type="entry name" value="HTH-TYPE TRANSCRIPTIONAL REPRESSOR YETL"/>
    <property type="match status" value="1"/>
</dbReference>
<dbReference type="SUPFAM" id="SSF46785">
    <property type="entry name" value="Winged helix' DNA-binding domain"/>
    <property type="match status" value="1"/>
</dbReference>
<dbReference type="InterPro" id="IPR036390">
    <property type="entry name" value="WH_DNA-bd_sf"/>
</dbReference>
<reference evidence="2" key="1">
    <citation type="submission" date="2022-01" db="EMBL/GenBank/DDBJ databases">
        <title>Antribacter sp. nov., isolated from Guizhou of China.</title>
        <authorList>
            <person name="Chengliang C."/>
            <person name="Ya Z."/>
        </authorList>
    </citation>
    <scope>NUCLEOTIDE SEQUENCE</scope>
    <source>
        <strain evidence="2">KLBMP 9083</strain>
    </source>
</reference>
<keyword evidence="3" id="KW-1185">Reference proteome</keyword>
<dbReference type="InterPro" id="IPR000835">
    <property type="entry name" value="HTH_MarR-typ"/>
</dbReference>
<organism evidence="2 3">
    <name type="scientific">Antribacter soli</name>
    <dbReference type="NCBI Taxonomy" id="2910976"/>
    <lineage>
        <taxon>Bacteria</taxon>
        <taxon>Bacillati</taxon>
        <taxon>Actinomycetota</taxon>
        <taxon>Actinomycetes</taxon>
        <taxon>Micrococcales</taxon>
        <taxon>Promicromonosporaceae</taxon>
        <taxon>Antribacter</taxon>
    </lineage>
</organism>
<dbReference type="InterPro" id="IPR036388">
    <property type="entry name" value="WH-like_DNA-bd_sf"/>
</dbReference>
<dbReference type="AlphaFoldDB" id="A0AA41QDC8"/>
<dbReference type="Pfam" id="PF12802">
    <property type="entry name" value="MarR_2"/>
    <property type="match status" value="1"/>
</dbReference>
<dbReference type="RefSeq" id="WP_236089181.1">
    <property type="nucleotide sequence ID" value="NZ_JAKGSG010000029.1"/>
</dbReference>
<accession>A0AA41QDC8</accession>
<dbReference type="GO" id="GO:0006950">
    <property type="term" value="P:response to stress"/>
    <property type="evidence" value="ECO:0007669"/>
    <property type="project" value="TreeGrafter"/>
</dbReference>
<feature type="domain" description="HTH marR-type" evidence="1">
    <location>
        <begin position="13"/>
        <end position="144"/>
    </location>
</feature>
<dbReference type="SMART" id="SM00347">
    <property type="entry name" value="HTH_MARR"/>
    <property type="match status" value="1"/>
</dbReference>
<evidence type="ECO:0000259" key="1">
    <source>
        <dbReference type="PROSITE" id="PS50995"/>
    </source>
</evidence>
<dbReference type="PANTHER" id="PTHR33164">
    <property type="entry name" value="TRANSCRIPTIONAL REGULATOR, MARR FAMILY"/>
    <property type="match status" value="1"/>
</dbReference>
<dbReference type="GO" id="GO:0003700">
    <property type="term" value="F:DNA-binding transcription factor activity"/>
    <property type="evidence" value="ECO:0007669"/>
    <property type="project" value="InterPro"/>
</dbReference>
<dbReference type="InterPro" id="IPR039422">
    <property type="entry name" value="MarR/SlyA-like"/>
</dbReference>
<dbReference type="PROSITE" id="PS50995">
    <property type="entry name" value="HTH_MARR_2"/>
    <property type="match status" value="1"/>
</dbReference>
<dbReference type="EMBL" id="JAKGSG010000029">
    <property type="protein sequence ID" value="MCF4121384.1"/>
    <property type="molecule type" value="Genomic_DNA"/>
</dbReference>
<protein>
    <submittedName>
        <fullName evidence="2">MarR family transcriptional regulator</fullName>
    </submittedName>
</protein>
<comment type="caution">
    <text evidence="2">The sequence shown here is derived from an EMBL/GenBank/DDBJ whole genome shotgun (WGS) entry which is preliminary data.</text>
</comment>